<proteinExistence type="predicted"/>
<sequence length="600" mass="66027">MQRQKEQSDKEKELNRKVQSLQSELQFKEAEINEMKTKLHCLDKNKSNSPPSKNSPKVAHLYHGSGSSSSSPMGSGFITKETFGAQLPTRMTPVKTPLKKRRDERTSNSKSGENRQEVSHTDPFLCVRASHLQHRGGILLGLLLQQPLFPSSLSLSHLLSMGLTDIQQISRLSGFLLPPEAASHVGDDGSPTASLSPLQSLAVTGLTRLSQSTAVMAASSNNNRSCPGAVLLLPLLDFHLSRLCKDLNSHHSSSEGRGSDSDAAPSFKADRLQENGLSGFSVEETGLASLRVLYLLLAHSDEVVESVLANVNKSKIKGNSSAAVVDLCSQNSLLQSVLQLCEAGAGSSSSSQKKELVLSAMNTLSVLIKRTPQTHTDRLQCVLPVLCVCLAADSSLQMVLECVSVLMSMSDHQTLAEQICTQHDSCVILKLLQYIRVRPGKEETTSDWTQLDLQVVCLLSRTLTQRAERWTNLQSSCQCYTELVQTVVIIFHRQWLDLRGSQEQMDSTAPQCCVSPSLPWHRGPGASLLRECLLLLHWLLLHHRSFSESCRPLLHMYDQVIPAVRDTLKKIPDLSESEELAMEEICRSEGDDSDDMETDS</sequence>
<feature type="region of interest" description="Disordered" evidence="1">
    <location>
        <begin position="38"/>
        <end position="119"/>
    </location>
</feature>
<dbReference type="GO" id="GO:0000077">
    <property type="term" value="P:DNA damage checkpoint signaling"/>
    <property type="evidence" value="ECO:0007669"/>
    <property type="project" value="InterPro"/>
</dbReference>
<feature type="compositionally biased region" description="Low complexity" evidence="1">
    <location>
        <begin position="64"/>
        <end position="76"/>
    </location>
</feature>
<name>A0A3P8VNB6_CYNSE</name>
<evidence type="ECO:0000256" key="1">
    <source>
        <dbReference type="SAM" id="MobiDB-lite"/>
    </source>
</evidence>
<feature type="compositionally biased region" description="Acidic residues" evidence="1">
    <location>
        <begin position="591"/>
        <end position="600"/>
    </location>
</feature>
<organism evidence="2 3">
    <name type="scientific">Cynoglossus semilaevis</name>
    <name type="common">Tongue sole</name>
    <dbReference type="NCBI Taxonomy" id="244447"/>
    <lineage>
        <taxon>Eukaryota</taxon>
        <taxon>Metazoa</taxon>
        <taxon>Chordata</taxon>
        <taxon>Craniata</taxon>
        <taxon>Vertebrata</taxon>
        <taxon>Euteleostomi</taxon>
        <taxon>Actinopterygii</taxon>
        <taxon>Neopterygii</taxon>
        <taxon>Teleostei</taxon>
        <taxon>Neoteleostei</taxon>
        <taxon>Acanthomorphata</taxon>
        <taxon>Carangaria</taxon>
        <taxon>Pleuronectiformes</taxon>
        <taxon>Pleuronectoidei</taxon>
        <taxon>Cynoglossidae</taxon>
        <taxon>Cynoglossinae</taxon>
        <taxon>Cynoglossus</taxon>
    </lineage>
</organism>
<dbReference type="Proteomes" id="UP000265120">
    <property type="component" value="Chromosome 11"/>
</dbReference>
<dbReference type="OMA" id="CQCSSEV"/>
<keyword evidence="3" id="KW-1185">Reference proteome</keyword>
<protein>
    <submittedName>
        <fullName evidence="2">ATR interacting protein</fullName>
    </submittedName>
</protein>
<evidence type="ECO:0000313" key="3">
    <source>
        <dbReference type="Proteomes" id="UP000265120"/>
    </source>
</evidence>
<dbReference type="FunCoup" id="A0A3P8VNB6">
    <property type="interactions" value="1640"/>
</dbReference>
<feature type="region of interest" description="Disordered" evidence="1">
    <location>
        <begin position="579"/>
        <end position="600"/>
    </location>
</feature>
<feature type="compositionally biased region" description="Basic and acidic residues" evidence="1">
    <location>
        <begin position="1"/>
        <end position="16"/>
    </location>
</feature>
<feature type="compositionally biased region" description="Low complexity" evidence="1">
    <location>
        <begin position="47"/>
        <end position="57"/>
    </location>
</feature>
<evidence type="ECO:0000313" key="2">
    <source>
        <dbReference type="Ensembl" id="ENSCSEP00000015749.1"/>
    </source>
</evidence>
<reference evidence="2" key="3">
    <citation type="submission" date="2025-09" db="UniProtKB">
        <authorList>
            <consortium name="Ensembl"/>
        </authorList>
    </citation>
    <scope>IDENTIFICATION</scope>
</reference>
<dbReference type="InterPro" id="IPR033349">
    <property type="entry name" value="ATRIP"/>
</dbReference>
<reference evidence="2 3" key="1">
    <citation type="journal article" date="2014" name="Nat. Genet.">
        <title>Whole-genome sequence of a flatfish provides insights into ZW sex chromosome evolution and adaptation to a benthic lifestyle.</title>
        <authorList>
            <person name="Chen S."/>
            <person name="Zhang G."/>
            <person name="Shao C."/>
            <person name="Huang Q."/>
            <person name="Liu G."/>
            <person name="Zhang P."/>
            <person name="Song W."/>
            <person name="An N."/>
            <person name="Chalopin D."/>
            <person name="Volff J.N."/>
            <person name="Hong Y."/>
            <person name="Li Q."/>
            <person name="Sha Z."/>
            <person name="Zhou H."/>
            <person name="Xie M."/>
            <person name="Yu Q."/>
            <person name="Liu Y."/>
            <person name="Xiang H."/>
            <person name="Wang N."/>
            <person name="Wu K."/>
            <person name="Yang C."/>
            <person name="Zhou Q."/>
            <person name="Liao X."/>
            <person name="Yang L."/>
            <person name="Hu Q."/>
            <person name="Zhang J."/>
            <person name="Meng L."/>
            <person name="Jin L."/>
            <person name="Tian Y."/>
            <person name="Lian J."/>
            <person name="Yang J."/>
            <person name="Miao G."/>
            <person name="Liu S."/>
            <person name="Liang Z."/>
            <person name="Yan F."/>
            <person name="Li Y."/>
            <person name="Sun B."/>
            <person name="Zhang H."/>
            <person name="Zhang J."/>
            <person name="Zhu Y."/>
            <person name="Du M."/>
            <person name="Zhao Y."/>
            <person name="Schartl M."/>
            <person name="Tang Q."/>
            <person name="Wang J."/>
        </authorList>
    </citation>
    <scope>NUCLEOTIDE SEQUENCE</scope>
</reference>
<dbReference type="AlphaFoldDB" id="A0A3P8VNB6"/>
<dbReference type="GO" id="GO:0006281">
    <property type="term" value="P:DNA repair"/>
    <property type="evidence" value="ECO:0007669"/>
    <property type="project" value="TreeGrafter"/>
</dbReference>
<feature type="compositionally biased region" description="Basic and acidic residues" evidence="1">
    <location>
        <begin position="101"/>
        <end position="119"/>
    </location>
</feature>
<dbReference type="SUPFAM" id="SSF48371">
    <property type="entry name" value="ARM repeat"/>
    <property type="match status" value="1"/>
</dbReference>
<feature type="region of interest" description="Disordered" evidence="1">
    <location>
        <begin position="1"/>
        <end position="23"/>
    </location>
</feature>
<dbReference type="STRING" id="244447.ENSCSEP00000015749"/>
<dbReference type="InParanoid" id="A0A3P8VNB6"/>
<dbReference type="PANTHER" id="PTHR28594:SF1">
    <property type="entry name" value="ATR-INTERACTING PROTEIN"/>
    <property type="match status" value="1"/>
</dbReference>
<reference evidence="2" key="2">
    <citation type="submission" date="2025-08" db="UniProtKB">
        <authorList>
            <consortium name="Ensembl"/>
        </authorList>
    </citation>
    <scope>IDENTIFICATION</scope>
</reference>
<accession>A0A3P8VNB6</accession>
<dbReference type="PANTHER" id="PTHR28594">
    <property type="entry name" value="ATR-INTERACTING PROTEIN"/>
    <property type="match status" value="1"/>
</dbReference>
<dbReference type="InterPro" id="IPR016024">
    <property type="entry name" value="ARM-type_fold"/>
</dbReference>
<dbReference type="GeneTree" id="ENSGT00940000166455"/>
<dbReference type="Ensembl" id="ENSCSET00000015944.1">
    <property type="protein sequence ID" value="ENSCSEP00000015749.1"/>
    <property type="gene ID" value="ENSCSEG00000010113.1"/>
</dbReference>